<keyword evidence="7 8" id="KW-0998">Cell outer membrane</keyword>
<dbReference type="InterPro" id="IPR023997">
    <property type="entry name" value="TonB-dep_OMP_SusC/RagA_CS"/>
</dbReference>
<evidence type="ECO:0000259" key="12">
    <source>
        <dbReference type="Pfam" id="PF07715"/>
    </source>
</evidence>
<evidence type="ECO:0000256" key="2">
    <source>
        <dbReference type="ARBA" id="ARBA00022448"/>
    </source>
</evidence>
<keyword evidence="2 8" id="KW-0813">Transport</keyword>
<dbReference type="Gene3D" id="2.170.130.10">
    <property type="entry name" value="TonB-dependent receptor, plug domain"/>
    <property type="match status" value="1"/>
</dbReference>
<feature type="chain" id="PRO_5047501841" evidence="10">
    <location>
        <begin position="19"/>
        <end position="1006"/>
    </location>
</feature>
<evidence type="ECO:0000256" key="10">
    <source>
        <dbReference type="SAM" id="SignalP"/>
    </source>
</evidence>
<proteinExistence type="inferred from homology"/>
<dbReference type="Pfam" id="PF13715">
    <property type="entry name" value="CarbopepD_reg_2"/>
    <property type="match status" value="1"/>
</dbReference>
<comment type="caution">
    <text evidence="13">The sequence shown here is derived from an EMBL/GenBank/DDBJ whole genome shotgun (WGS) entry which is preliminary data.</text>
</comment>
<evidence type="ECO:0000256" key="3">
    <source>
        <dbReference type="ARBA" id="ARBA00022452"/>
    </source>
</evidence>
<dbReference type="Proteomes" id="UP001597112">
    <property type="component" value="Unassembled WGS sequence"/>
</dbReference>
<reference evidence="14" key="1">
    <citation type="journal article" date="2019" name="Int. J. Syst. Evol. Microbiol.">
        <title>The Global Catalogue of Microorganisms (GCM) 10K type strain sequencing project: providing services to taxonomists for standard genome sequencing and annotation.</title>
        <authorList>
            <consortium name="The Broad Institute Genomics Platform"/>
            <consortium name="The Broad Institute Genome Sequencing Center for Infectious Disease"/>
            <person name="Wu L."/>
            <person name="Ma J."/>
        </authorList>
    </citation>
    <scope>NUCLEOTIDE SEQUENCE [LARGE SCALE GENOMIC DNA]</scope>
    <source>
        <strain evidence="14">CCUG 58938</strain>
    </source>
</reference>
<dbReference type="InterPro" id="IPR008969">
    <property type="entry name" value="CarboxyPept-like_regulatory"/>
</dbReference>
<dbReference type="SUPFAM" id="SSF56935">
    <property type="entry name" value="Porins"/>
    <property type="match status" value="1"/>
</dbReference>
<evidence type="ECO:0000256" key="8">
    <source>
        <dbReference type="PROSITE-ProRule" id="PRU01360"/>
    </source>
</evidence>
<comment type="similarity">
    <text evidence="8 9">Belongs to the TonB-dependent receptor family.</text>
</comment>
<dbReference type="SUPFAM" id="SSF49464">
    <property type="entry name" value="Carboxypeptidase regulatory domain-like"/>
    <property type="match status" value="1"/>
</dbReference>
<evidence type="ECO:0000256" key="4">
    <source>
        <dbReference type="ARBA" id="ARBA00022692"/>
    </source>
</evidence>
<protein>
    <submittedName>
        <fullName evidence="13">SusC/RagA family TonB-linked outer membrane protein</fullName>
    </submittedName>
</protein>
<evidence type="ECO:0000256" key="9">
    <source>
        <dbReference type="RuleBase" id="RU003357"/>
    </source>
</evidence>
<evidence type="ECO:0000256" key="6">
    <source>
        <dbReference type="ARBA" id="ARBA00023136"/>
    </source>
</evidence>
<dbReference type="Pfam" id="PF00593">
    <property type="entry name" value="TonB_dep_Rec_b-barrel"/>
    <property type="match status" value="1"/>
</dbReference>
<dbReference type="NCBIfam" id="TIGR04056">
    <property type="entry name" value="OMP_RagA_SusC"/>
    <property type="match status" value="1"/>
</dbReference>
<keyword evidence="14" id="KW-1185">Reference proteome</keyword>
<dbReference type="InterPro" id="IPR037066">
    <property type="entry name" value="Plug_dom_sf"/>
</dbReference>
<feature type="domain" description="TonB-dependent receptor plug" evidence="12">
    <location>
        <begin position="113"/>
        <end position="233"/>
    </location>
</feature>
<dbReference type="Pfam" id="PF07715">
    <property type="entry name" value="Plug"/>
    <property type="match status" value="1"/>
</dbReference>
<dbReference type="NCBIfam" id="TIGR04057">
    <property type="entry name" value="SusC_RagA_signa"/>
    <property type="match status" value="1"/>
</dbReference>
<organism evidence="13 14">
    <name type="scientific">Ohtaekwangia kribbensis</name>
    <dbReference type="NCBI Taxonomy" id="688913"/>
    <lineage>
        <taxon>Bacteria</taxon>
        <taxon>Pseudomonadati</taxon>
        <taxon>Bacteroidota</taxon>
        <taxon>Cytophagia</taxon>
        <taxon>Cytophagales</taxon>
        <taxon>Fulvivirgaceae</taxon>
        <taxon>Ohtaekwangia</taxon>
    </lineage>
</organism>
<name>A0ABW3K529_9BACT</name>
<dbReference type="InterPro" id="IPR023996">
    <property type="entry name" value="TonB-dep_OMP_SusC/RagA"/>
</dbReference>
<evidence type="ECO:0000313" key="14">
    <source>
        <dbReference type="Proteomes" id="UP001597112"/>
    </source>
</evidence>
<dbReference type="Gene3D" id="2.60.40.1120">
    <property type="entry name" value="Carboxypeptidase-like, regulatory domain"/>
    <property type="match status" value="1"/>
</dbReference>
<dbReference type="InterPro" id="IPR012910">
    <property type="entry name" value="Plug_dom"/>
</dbReference>
<sequence length="1006" mass="109256">MKYLLYAFVMVLPAIGLAQNRTVSGKVTSAEDGSALPGVNVLLKGTTEGTVTDSDGNFSIEVKGPAGTLVFSFIGLKTAEVELGNQVYVDLKMQTDINQLTEVIITGAGERDKNSYTGSITAVGADKIENRPVATVDQVLQGSVPGLQLSASSGTPGSVQNIRIRGRSSITAGNEPLYVIDGIPVYTGENDVSTSTSGLSVLSSLNPNDIESMSVLKDATATAIYGARGANGVIIITTKKGKAGKPLVSFSAQTGFVSRAVEGPKMLNAAQRDELYYESLVNAGYASSIDEAKTEYPSSWDGVTDTNWGDVLTNDDAKTASYDISVRGGNDRSNYYSSVGYFKQDGVNVGSNYKRITGKFNVTTALGKKISLENATTGAYSLQNGQLEGAAYFGNSELGKLFLSPWDKAYNDDGTINTDLSSSVFNPLYIAANDINRKRQVRAMNNTVLKFDITDRLRFTSSLGIDYIVTDELYYDNRIHGDGVDVDDDGNDGASYAYMNRNFNWVWKNMLDYSIEIGSQSKLAFKAIYEAQKNKYYTIGTGGIAIAADGLYYPSSVATPDFASGYENDWAINSITGMVNYAFSDRIFVDATLRGEGNSRFAPGNRWGTFYSLGASWVLSREVFLSGISWLNLAKLRGSYGRTGNAAIDLNEYQSFLTYDGSYGGSAAVYPDQLGNDQLSWEKSNSWNLGVDAELFGRITATVEYFNRTSYDLLLDVPLSRTTGFTSQYQNVGEMVNKGIEASINVDVIKTQSFKWTVGGNITSLNNEVTKLPKTSDGDEIGIVGTTQIVTEGEAAYTWNLKTWAGVDPTTGAPLWYVNGHSGETTSTYSKATAVTQNASALATLYGAVNTYVEYKGIYLSGSLYFSGGNKVYDQWAGYTQSDGRYTFTYNAYARQYDRWQQAGDISENPKNVYGNTSNSNAASTRRLYDGDFMRLRDVTIGYNFPKSLISAFKLSNLGIYVRGTNLWTHVSDSNLEFDPEVKPDGELDLTAPPLKSVVLGIKLDF</sequence>
<dbReference type="PROSITE" id="PS52016">
    <property type="entry name" value="TONB_DEPENDENT_REC_3"/>
    <property type="match status" value="1"/>
</dbReference>
<dbReference type="RefSeq" id="WP_377580584.1">
    <property type="nucleotide sequence ID" value="NZ_JBHTKA010000007.1"/>
</dbReference>
<feature type="signal peptide" evidence="10">
    <location>
        <begin position="1"/>
        <end position="18"/>
    </location>
</feature>
<accession>A0ABW3K529</accession>
<evidence type="ECO:0000259" key="11">
    <source>
        <dbReference type="Pfam" id="PF00593"/>
    </source>
</evidence>
<comment type="subcellular location">
    <subcellularLocation>
        <location evidence="1 8">Cell outer membrane</location>
        <topology evidence="1 8">Multi-pass membrane protein</topology>
    </subcellularLocation>
</comment>
<evidence type="ECO:0000256" key="5">
    <source>
        <dbReference type="ARBA" id="ARBA00023077"/>
    </source>
</evidence>
<keyword evidence="10" id="KW-0732">Signal</keyword>
<dbReference type="EMBL" id="JBHTKA010000007">
    <property type="protein sequence ID" value="MFD1001135.1"/>
    <property type="molecule type" value="Genomic_DNA"/>
</dbReference>
<evidence type="ECO:0000256" key="7">
    <source>
        <dbReference type="ARBA" id="ARBA00023237"/>
    </source>
</evidence>
<dbReference type="Gene3D" id="2.40.170.20">
    <property type="entry name" value="TonB-dependent receptor, beta-barrel domain"/>
    <property type="match status" value="1"/>
</dbReference>
<keyword evidence="4 8" id="KW-0812">Transmembrane</keyword>
<keyword evidence="6 8" id="KW-0472">Membrane</keyword>
<evidence type="ECO:0000313" key="13">
    <source>
        <dbReference type="EMBL" id="MFD1001135.1"/>
    </source>
</evidence>
<dbReference type="InterPro" id="IPR039426">
    <property type="entry name" value="TonB-dep_rcpt-like"/>
</dbReference>
<dbReference type="InterPro" id="IPR036942">
    <property type="entry name" value="Beta-barrel_TonB_sf"/>
</dbReference>
<feature type="domain" description="TonB-dependent receptor-like beta-barrel" evidence="11">
    <location>
        <begin position="411"/>
        <end position="949"/>
    </location>
</feature>
<gene>
    <name evidence="13" type="ORF">ACFQ21_17540</name>
</gene>
<evidence type="ECO:0000256" key="1">
    <source>
        <dbReference type="ARBA" id="ARBA00004571"/>
    </source>
</evidence>
<keyword evidence="3 8" id="KW-1134">Transmembrane beta strand</keyword>
<dbReference type="InterPro" id="IPR000531">
    <property type="entry name" value="Beta-barrel_TonB"/>
</dbReference>
<keyword evidence="5 9" id="KW-0798">TonB box</keyword>